<organism evidence="7 8">
    <name type="scientific">Tigriopus californicus</name>
    <name type="common">Marine copepod</name>
    <dbReference type="NCBI Taxonomy" id="6832"/>
    <lineage>
        <taxon>Eukaryota</taxon>
        <taxon>Metazoa</taxon>
        <taxon>Ecdysozoa</taxon>
        <taxon>Arthropoda</taxon>
        <taxon>Crustacea</taxon>
        <taxon>Multicrustacea</taxon>
        <taxon>Hexanauplia</taxon>
        <taxon>Copepoda</taxon>
        <taxon>Harpacticoida</taxon>
        <taxon>Harpacticidae</taxon>
        <taxon>Tigriopus</taxon>
    </lineage>
</organism>
<dbReference type="EMBL" id="VCGU01000010">
    <property type="protein sequence ID" value="TRY68549.1"/>
    <property type="molecule type" value="Genomic_DNA"/>
</dbReference>
<dbReference type="PANTHER" id="PTHR48021">
    <property type="match status" value="1"/>
</dbReference>
<evidence type="ECO:0000256" key="4">
    <source>
        <dbReference type="ARBA" id="ARBA00023136"/>
    </source>
</evidence>
<evidence type="ECO:0000256" key="3">
    <source>
        <dbReference type="ARBA" id="ARBA00022989"/>
    </source>
</evidence>
<comment type="caution">
    <text evidence="7">The sequence shown here is derived from an EMBL/GenBank/DDBJ whole genome shotgun (WGS) entry which is preliminary data.</text>
</comment>
<feature type="transmembrane region" description="Helical" evidence="5">
    <location>
        <begin position="151"/>
        <end position="170"/>
    </location>
</feature>
<feature type="domain" description="Major facilitator superfamily (MFS) profile" evidence="6">
    <location>
        <begin position="55"/>
        <end position="454"/>
    </location>
</feature>
<feature type="transmembrane region" description="Helical" evidence="5">
    <location>
        <begin position="369"/>
        <end position="388"/>
    </location>
</feature>
<feature type="transmembrane region" description="Helical" evidence="5">
    <location>
        <begin position="177"/>
        <end position="197"/>
    </location>
</feature>
<feature type="transmembrane region" description="Helical" evidence="5">
    <location>
        <begin position="122"/>
        <end position="139"/>
    </location>
</feature>
<keyword evidence="2 5" id="KW-0812">Transmembrane</keyword>
<dbReference type="InterPro" id="IPR005829">
    <property type="entry name" value="Sugar_transporter_CS"/>
</dbReference>
<feature type="transmembrane region" description="Helical" evidence="5">
    <location>
        <begin position="90"/>
        <end position="110"/>
    </location>
</feature>
<evidence type="ECO:0000256" key="2">
    <source>
        <dbReference type="ARBA" id="ARBA00022692"/>
    </source>
</evidence>
<dbReference type="Proteomes" id="UP000318571">
    <property type="component" value="Chromosome 1"/>
</dbReference>
<comment type="subcellular location">
    <subcellularLocation>
        <location evidence="1">Membrane</location>
        <topology evidence="1">Multi-pass membrane protein</topology>
    </subcellularLocation>
</comment>
<dbReference type="SUPFAM" id="SSF103473">
    <property type="entry name" value="MFS general substrate transporter"/>
    <property type="match status" value="1"/>
</dbReference>
<evidence type="ECO:0000256" key="5">
    <source>
        <dbReference type="SAM" id="Phobius"/>
    </source>
</evidence>
<feature type="transmembrane region" description="Helical" evidence="5">
    <location>
        <begin position="203"/>
        <end position="223"/>
    </location>
</feature>
<evidence type="ECO:0000313" key="8">
    <source>
        <dbReference type="Proteomes" id="UP000318571"/>
    </source>
</evidence>
<dbReference type="PROSITE" id="PS00216">
    <property type="entry name" value="SUGAR_TRANSPORT_1"/>
    <property type="match status" value="1"/>
</dbReference>
<name>A0A553NT03_TIGCA</name>
<feature type="transmembrane region" description="Helical" evidence="5">
    <location>
        <begin position="49"/>
        <end position="70"/>
    </location>
</feature>
<reference evidence="7 8" key="1">
    <citation type="journal article" date="2018" name="Nat. Ecol. Evol.">
        <title>Genomic signatures of mitonuclear coevolution across populations of Tigriopus californicus.</title>
        <authorList>
            <person name="Barreto F.S."/>
            <person name="Watson E.T."/>
            <person name="Lima T.G."/>
            <person name="Willett C.S."/>
            <person name="Edmands S."/>
            <person name="Li W."/>
            <person name="Burton R.S."/>
        </authorList>
    </citation>
    <scope>NUCLEOTIDE SEQUENCE [LARGE SCALE GENOMIC DNA]</scope>
    <source>
        <strain evidence="7 8">San Diego</strain>
    </source>
</reference>
<dbReference type="PANTHER" id="PTHR48021:SF1">
    <property type="entry name" value="GH07001P-RELATED"/>
    <property type="match status" value="1"/>
</dbReference>
<feature type="transmembrane region" description="Helical" evidence="5">
    <location>
        <begin position="400"/>
        <end position="420"/>
    </location>
</feature>
<protein>
    <recommendedName>
        <fullName evidence="6">Major facilitator superfamily (MFS) profile domain-containing protein</fullName>
    </recommendedName>
</protein>
<dbReference type="InterPro" id="IPR020846">
    <property type="entry name" value="MFS_dom"/>
</dbReference>
<dbReference type="GO" id="GO:0022857">
    <property type="term" value="F:transmembrane transporter activity"/>
    <property type="evidence" value="ECO:0007669"/>
    <property type="project" value="InterPro"/>
</dbReference>
<accession>A0A553NT03</accession>
<gene>
    <name evidence="7" type="ORF">TCAL_08629</name>
</gene>
<evidence type="ECO:0000313" key="7">
    <source>
        <dbReference type="EMBL" id="TRY68549.1"/>
    </source>
</evidence>
<keyword evidence="8" id="KW-1185">Reference proteome</keyword>
<feature type="non-terminal residue" evidence="7">
    <location>
        <position position="454"/>
    </location>
</feature>
<evidence type="ECO:0000256" key="1">
    <source>
        <dbReference type="ARBA" id="ARBA00004141"/>
    </source>
</evidence>
<dbReference type="AlphaFoldDB" id="A0A553NT03"/>
<dbReference type="InterPro" id="IPR005828">
    <property type="entry name" value="MFS_sugar_transport-like"/>
</dbReference>
<dbReference type="PROSITE" id="PS50850">
    <property type="entry name" value="MFS"/>
    <property type="match status" value="1"/>
</dbReference>
<dbReference type="InterPro" id="IPR050549">
    <property type="entry name" value="MFS_Trehalose_Transporter"/>
</dbReference>
<keyword evidence="4 5" id="KW-0472">Membrane</keyword>
<dbReference type="Gene3D" id="1.20.1250.20">
    <property type="entry name" value="MFS general substrate transporter like domains"/>
    <property type="match status" value="2"/>
</dbReference>
<dbReference type="GO" id="GO:0016020">
    <property type="term" value="C:membrane"/>
    <property type="evidence" value="ECO:0007669"/>
    <property type="project" value="UniProtKB-SubCell"/>
</dbReference>
<proteinExistence type="predicted"/>
<evidence type="ECO:0000259" key="6">
    <source>
        <dbReference type="PROSITE" id="PS50850"/>
    </source>
</evidence>
<keyword evidence="3 5" id="KW-1133">Transmembrane helix</keyword>
<dbReference type="Pfam" id="PF00083">
    <property type="entry name" value="Sugar_tr"/>
    <property type="match status" value="1"/>
</dbReference>
<dbReference type="STRING" id="6832.A0A553NT03"/>
<feature type="transmembrane region" description="Helical" evidence="5">
    <location>
        <begin position="334"/>
        <end position="357"/>
    </location>
</feature>
<sequence length="454" mass="50297">MGLRQHKRFHRARNFAEANSTSELITPSKPSDDCLDVRFDDHEPSKMTLWTQICGMLAGNLFHLSGGYAMGFTSPTLDQLRDDFDISMDTATWVASTLMIGYIIGCGLGGPISDIIGRRRSLQLYSFISICGWMMVTFAQNSQMLLSGRFVHGLADSLAVAPAILFVAEVSHVRFRGVFMTFATICATLGVPIVYIIGSYVPWRYTAFIGATTPFTIFGLLAFSHESPIYLMKKGLVDEAWNALVWYRGQEFDVGNEICEIRAENEASYQEFVETKRSHFVLVERDTIRPACIAIGLMGLLPMSGLFNITFFAADIIKDLGFDTNQNAMSVVIGLLRTLGCAISVVGMGMNPVPWILLGEWFTPVNRAFINSCGTALFFGSCLITIQVSEFLQNQVGMSGVLFSYSIWSTIFTAIAFMWVPETFGGLYHATIPLLNEVVVDDDDDESIQLSEDV</sequence>
<feature type="transmembrane region" description="Helical" evidence="5">
    <location>
        <begin position="291"/>
        <end position="314"/>
    </location>
</feature>
<dbReference type="InterPro" id="IPR036259">
    <property type="entry name" value="MFS_trans_sf"/>
</dbReference>